<keyword evidence="2" id="KW-0328">Glycosyltransferase</keyword>
<evidence type="ECO:0000313" key="5">
    <source>
        <dbReference type="EMBL" id="KKQ38035.1"/>
    </source>
</evidence>
<evidence type="ECO:0000256" key="3">
    <source>
        <dbReference type="ARBA" id="ARBA00022679"/>
    </source>
</evidence>
<protein>
    <submittedName>
        <fullName evidence="5">Glycosyl transferase family 2</fullName>
    </submittedName>
</protein>
<feature type="domain" description="Glycosyltransferase 2-like" evidence="4">
    <location>
        <begin position="11"/>
        <end position="176"/>
    </location>
</feature>
<evidence type="ECO:0000256" key="2">
    <source>
        <dbReference type="ARBA" id="ARBA00022676"/>
    </source>
</evidence>
<dbReference type="SUPFAM" id="SSF53448">
    <property type="entry name" value="Nucleotide-diphospho-sugar transferases"/>
    <property type="match status" value="1"/>
</dbReference>
<evidence type="ECO:0000256" key="1">
    <source>
        <dbReference type="ARBA" id="ARBA00006739"/>
    </source>
</evidence>
<dbReference type="STRING" id="1618545.US53_C0003G0002"/>
<dbReference type="InterPro" id="IPR029044">
    <property type="entry name" value="Nucleotide-diphossugar_trans"/>
</dbReference>
<sequence length="315" mass="36775">MKKNKKHFEISVGISAFNEEGTIGTVIDSILEQKQNGWKLKEVLVYSDGSNDKTCDIAKNKSKLFVKVFDFNTRKGKTYRLNQILKKFRGDILIIFDADIGISDRYVISNMIEEFKKDKNVKLVGGNSRNYQPKSFFENAISSSYYVYFKSRDEIKGGNNVYACTGACLSLARDFAKRLVIPKDVINDDTFFYFSCITMGFKFRYAKKAIVYFRLASNIKDFLRQMFRNHPEAINAKYKKYFGDLIDKEYKRSRTFYLKKILEAFTNNPTGTLFMVLLKICMKPFYPYFSKNYKLSWFTAKSTKKELIYYSGESL</sequence>
<dbReference type="PANTHER" id="PTHR43630">
    <property type="entry name" value="POLY-BETA-1,6-N-ACETYL-D-GLUCOSAMINE SYNTHASE"/>
    <property type="match status" value="1"/>
</dbReference>
<dbReference type="Gene3D" id="3.90.550.10">
    <property type="entry name" value="Spore Coat Polysaccharide Biosynthesis Protein SpsA, Chain A"/>
    <property type="match status" value="1"/>
</dbReference>
<comment type="similarity">
    <text evidence="1">Belongs to the glycosyltransferase 2 family.</text>
</comment>
<dbReference type="PANTHER" id="PTHR43630:SF1">
    <property type="entry name" value="POLY-BETA-1,6-N-ACETYL-D-GLUCOSAMINE SYNTHASE"/>
    <property type="match status" value="1"/>
</dbReference>
<evidence type="ECO:0000313" key="6">
    <source>
        <dbReference type="Proteomes" id="UP000034591"/>
    </source>
</evidence>
<comment type="caution">
    <text evidence="5">The sequence shown here is derived from an EMBL/GenBank/DDBJ whole genome shotgun (WGS) entry which is preliminary data.</text>
</comment>
<dbReference type="Proteomes" id="UP000034591">
    <property type="component" value="Unassembled WGS sequence"/>
</dbReference>
<accession>A0A0G0HHK9</accession>
<proteinExistence type="inferred from homology"/>
<gene>
    <name evidence="5" type="ORF">US53_C0003G0002</name>
</gene>
<dbReference type="InterPro" id="IPR001173">
    <property type="entry name" value="Glyco_trans_2-like"/>
</dbReference>
<evidence type="ECO:0000259" key="4">
    <source>
        <dbReference type="Pfam" id="PF00535"/>
    </source>
</evidence>
<name>A0A0G0HHK9_9BACT</name>
<keyword evidence="3 5" id="KW-0808">Transferase</keyword>
<dbReference type="EMBL" id="LBTI01000003">
    <property type="protein sequence ID" value="KKQ38035.1"/>
    <property type="molecule type" value="Genomic_DNA"/>
</dbReference>
<dbReference type="AlphaFoldDB" id="A0A0G0HHK9"/>
<organism evidence="5 6">
    <name type="scientific">Candidatus Woesebacteria bacterium GW2011_GWA1_37_7</name>
    <dbReference type="NCBI Taxonomy" id="1618545"/>
    <lineage>
        <taxon>Bacteria</taxon>
        <taxon>Candidatus Woeseibacteriota</taxon>
    </lineage>
</organism>
<reference evidence="5 6" key="1">
    <citation type="journal article" date="2015" name="Nature">
        <title>rRNA introns, odd ribosomes, and small enigmatic genomes across a large radiation of phyla.</title>
        <authorList>
            <person name="Brown C.T."/>
            <person name="Hug L.A."/>
            <person name="Thomas B.C."/>
            <person name="Sharon I."/>
            <person name="Castelle C.J."/>
            <person name="Singh A."/>
            <person name="Wilkins M.J."/>
            <person name="Williams K.H."/>
            <person name="Banfield J.F."/>
        </authorList>
    </citation>
    <scope>NUCLEOTIDE SEQUENCE [LARGE SCALE GENOMIC DNA]</scope>
</reference>
<dbReference type="GO" id="GO:0016757">
    <property type="term" value="F:glycosyltransferase activity"/>
    <property type="evidence" value="ECO:0007669"/>
    <property type="project" value="UniProtKB-KW"/>
</dbReference>
<dbReference type="Pfam" id="PF00535">
    <property type="entry name" value="Glycos_transf_2"/>
    <property type="match status" value="1"/>
</dbReference>